<evidence type="ECO:0000256" key="3">
    <source>
        <dbReference type="ARBA" id="ARBA00022692"/>
    </source>
</evidence>
<keyword evidence="2" id="KW-1003">Cell membrane</keyword>
<organism evidence="7">
    <name type="scientific">bioreactor metagenome</name>
    <dbReference type="NCBI Taxonomy" id="1076179"/>
    <lineage>
        <taxon>unclassified sequences</taxon>
        <taxon>metagenomes</taxon>
        <taxon>ecological metagenomes</taxon>
    </lineage>
</organism>
<evidence type="ECO:0000256" key="5">
    <source>
        <dbReference type="ARBA" id="ARBA00023136"/>
    </source>
</evidence>
<dbReference type="GO" id="GO:0016020">
    <property type="term" value="C:membrane"/>
    <property type="evidence" value="ECO:0007669"/>
    <property type="project" value="InterPro"/>
</dbReference>
<name>A0A644XP47_9ZZZZ</name>
<evidence type="ECO:0008006" key="8">
    <source>
        <dbReference type="Google" id="ProtNLM"/>
    </source>
</evidence>
<evidence type="ECO:0000256" key="4">
    <source>
        <dbReference type="ARBA" id="ARBA00022989"/>
    </source>
</evidence>
<keyword evidence="4 6" id="KW-1133">Transmembrane helix</keyword>
<evidence type="ECO:0000256" key="1">
    <source>
        <dbReference type="ARBA" id="ARBA00004236"/>
    </source>
</evidence>
<evidence type="ECO:0000313" key="7">
    <source>
        <dbReference type="EMBL" id="MPM17747.1"/>
    </source>
</evidence>
<dbReference type="InterPro" id="IPR022781">
    <property type="entry name" value="Flagellar_biosynth_FliO"/>
</dbReference>
<keyword evidence="3 6" id="KW-0812">Transmembrane</keyword>
<sequence length="127" mass="14171">MPWAEIGTLLGMLTAVVVILLLAWLFTRYLAGRTSGAMRFSRNRNGRLQLLERMPLGREQYLAVVRAGEKYLLLGVTGSQITLLRELSVEEASAWTEEETDASPGGGPGVPIPFRDALREVWKQKKK</sequence>
<dbReference type="EMBL" id="VSSQ01002853">
    <property type="protein sequence ID" value="MPM17747.1"/>
    <property type="molecule type" value="Genomic_DNA"/>
</dbReference>
<dbReference type="GO" id="GO:0044781">
    <property type="term" value="P:bacterial-type flagellum organization"/>
    <property type="evidence" value="ECO:0007669"/>
    <property type="project" value="InterPro"/>
</dbReference>
<accession>A0A644XP47</accession>
<feature type="transmembrane region" description="Helical" evidence="6">
    <location>
        <begin position="6"/>
        <end position="31"/>
    </location>
</feature>
<dbReference type="Pfam" id="PF04347">
    <property type="entry name" value="FliO"/>
    <property type="match status" value="1"/>
</dbReference>
<evidence type="ECO:0000256" key="6">
    <source>
        <dbReference type="SAM" id="Phobius"/>
    </source>
</evidence>
<evidence type="ECO:0000256" key="2">
    <source>
        <dbReference type="ARBA" id="ARBA00022475"/>
    </source>
</evidence>
<proteinExistence type="predicted"/>
<comment type="caution">
    <text evidence="7">The sequence shown here is derived from an EMBL/GenBank/DDBJ whole genome shotgun (WGS) entry which is preliminary data.</text>
</comment>
<dbReference type="NCBIfam" id="TIGR03500">
    <property type="entry name" value="FliO_TIGR"/>
    <property type="match status" value="1"/>
</dbReference>
<keyword evidence="5 6" id="KW-0472">Membrane</keyword>
<protein>
    <recommendedName>
        <fullName evidence="8">Flagellar protein</fullName>
    </recommendedName>
</protein>
<comment type="subcellular location">
    <subcellularLocation>
        <location evidence="1">Cell membrane</location>
    </subcellularLocation>
</comment>
<gene>
    <name evidence="7" type="ORF">SDC9_64146</name>
</gene>
<dbReference type="AlphaFoldDB" id="A0A644XP47"/>
<reference evidence="7" key="1">
    <citation type="submission" date="2019-08" db="EMBL/GenBank/DDBJ databases">
        <authorList>
            <person name="Kucharzyk K."/>
            <person name="Murdoch R.W."/>
            <person name="Higgins S."/>
            <person name="Loffler F."/>
        </authorList>
    </citation>
    <scope>NUCLEOTIDE SEQUENCE</scope>
</reference>